<evidence type="ECO:0000313" key="2">
    <source>
        <dbReference type="Proteomes" id="UP000606974"/>
    </source>
</evidence>
<name>A0A8H7AGK5_9EURO</name>
<keyword evidence="2" id="KW-1185">Reference proteome</keyword>
<gene>
    <name evidence="1" type="ORF">GJ744_011549</name>
</gene>
<dbReference type="EMBL" id="JAACFV010000083">
    <property type="protein sequence ID" value="KAF7506617.1"/>
    <property type="molecule type" value="Genomic_DNA"/>
</dbReference>
<reference evidence="1" key="1">
    <citation type="submission" date="2020-02" db="EMBL/GenBank/DDBJ databases">
        <authorList>
            <person name="Palmer J.M."/>
        </authorList>
    </citation>
    <scope>NUCLEOTIDE SEQUENCE</scope>
    <source>
        <strain evidence="1">EPUS1.4</strain>
        <tissue evidence="1">Thallus</tissue>
    </source>
</reference>
<protein>
    <submittedName>
        <fullName evidence="1">Uncharacterized protein</fullName>
    </submittedName>
</protein>
<proteinExistence type="predicted"/>
<dbReference type="AlphaFoldDB" id="A0A8H7AGK5"/>
<dbReference type="Proteomes" id="UP000606974">
    <property type="component" value="Unassembled WGS sequence"/>
</dbReference>
<sequence length="97" mass="9673">MVGVQVDPVGQPVFTPTVQGICVGGVGVEIQRPRQVTVWVHVKPAGQSFAPSVHGSVGSGAGLVAGGGEVVMHAPPQLPVAGHVMVGVQVDPVGQPV</sequence>
<organism evidence="1 2">
    <name type="scientific">Endocarpon pusillum</name>
    <dbReference type="NCBI Taxonomy" id="364733"/>
    <lineage>
        <taxon>Eukaryota</taxon>
        <taxon>Fungi</taxon>
        <taxon>Dikarya</taxon>
        <taxon>Ascomycota</taxon>
        <taxon>Pezizomycotina</taxon>
        <taxon>Eurotiomycetes</taxon>
        <taxon>Chaetothyriomycetidae</taxon>
        <taxon>Verrucariales</taxon>
        <taxon>Verrucariaceae</taxon>
        <taxon>Endocarpon</taxon>
    </lineage>
</organism>
<accession>A0A8H7AGK5</accession>
<comment type="caution">
    <text evidence="1">The sequence shown here is derived from an EMBL/GenBank/DDBJ whole genome shotgun (WGS) entry which is preliminary data.</text>
</comment>
<evidence type="ECO:0000313" key="1">
    <source>
        <dbReference type="EMBL" id="KAF7506617.1"/>
    </source>
</evidence>